<organism evidence="2 3">
    <name type="scientific">Candidatus Rickettsia kedanie</name>
    <dbReference type="NCBI Taxonomy" id="3115352"/>
    <lineage>
        <taxon>Bacteria</taxon>
        <taxon>Pseudomonadati</taxon>
        <taxon>Pseudomonadota</taxon>
        <taxon>Alphaproteobacteria</taxon>
        <taxon>Rickettsiales</taxon>
        <taxon>Rickettsiaceae</taxon>
        <taxon>Rickettsieae</taxon>
        <taxon>Rickettsia</taxon>
        <taxon>spotted fever group</taxon>
    </lineage>
</organism>
<dbReference type="PROSITE" id="PS50297">
    <property type="entry name" value="ANK_REP_REGION"/>
    <property type="match status" value="1"/>
</dbReference>
<dbReference type="Gene3D" id="1.25.40.20">
    <property type="entry name" value="Ankyrin repeat-containing domain"/>
    <property type="match status" value="1"/>
</dbReference>
<feature type="repeat" description="ANK" evidence="1">
    <location>
        <begin position="147"/>
        <end position="179"/>
    </location>
</feature>
<dbReference type="Pfam" id="PF13606">
    <property type="entry name" value="Ank_3"/>
    <property type="match status" value="1"/>
</dbReference>
<sequence>MKKQAEKIAITDDIIRNKFDEIFSGKDIEEQQIMGFNNIDDYFKAKVVINDSLISEEEKSVLSAKIKRHEFLREDFIKESKTFIEDPNINIRYAYKEAYTNTCSIAVMSGEFIVKAISQGNYDLVDNILTALKNVDPNTYASTLEHDFGSLLYFACKNNQKKIAKLLLEKGADINFSKQHYYPPLYSVSIYRSRTFGYGSIST</sequence>
<dbReference type="InterPro" id="IPR036770">
    <property type="entry name" value="Ankyrin_rpt-contain_sf"/>
</dbReference>
<keyword evidence="1" id="KW-0040">ANK repeat</keyword>
<accession>A0ABP9TZ61</accession>
<evidence type="ECO:0000313" key="2">
    <source>
        <dbReference type="EMBL" id="GAA5252930.1"/>
    </source>
</evidence>
<reference evidence="2 3" key="1">
    <citation type="journal article" date="2024" name="Microbiol. Immunol.">
        <title>Discovery of a novel spotted fever group Rickettsia, 'Candidatus Rickettsia kedanie,' in unfed larval chigger mites, Leptotrombidium scutellare.</title>
        <authorList>
            <person name="Ogawa M."/>
            <person name="Matsutani M."/>
            <person name="Katayama T."/>
            <person name="Takada N."/>
            <person name="Noda S."/>
            <person name="Takahashi M."/>
            <person name="Kageyama D."/>
            <person name="Hanaoka N."/>
            <person name="Ebihara H."/>
        </authorList>
    </citation>
    <scope>NUCLEOTIDE SEQUENCE [LARGE SCALE GENOMIC DNA]</scope>
    <source>
        <strain evidence="2 3">KNCP2-13</strain>
    </source>
</reference>
<evidence type="ECO:0000256" key="1">
    <source>
        <dbReference type="PROSITE-ProRule" id="PRU00023"/>
    </source>
</evidence>
<evidence type="ECO:0000313" key="3">
    <source>
        <dbReference type="Proteomes" id="UP001628124"/>
    </source>
</evidence>
<dbReference type="PROSITE" id="PS50088">
    <property type="entry name" value="ANK_REPEAT"/>
    <property type="match status" value="1"/>
</dbReference>
<comment type="caution">
    <text evidence="2">The sequence shown here is derived from an EMBL/GenBank/DDBJ whole genome shotgun (WGS) entry which is preliminary data.</text>
</comment>
<gene>
    <name evidence="2" type="ORF">KNCP2_12180</name>
</gene>
<dbReference type="Proteomes" id="UP001628124">
    <property type="component" value="Unassembled WGS sequence"/>
</dbReference>
<dbReference type="InterPro" id="IPR002110">
    <property type="entry name" value="Ankyrin_rpt"/>
</dbReference>
<dbReference type="EMBL" id="BAABMM010000040">
    <property type="protein sequence ID" value="GAA5252930.1"/>
    <property type="molecule type" value="Genomic_DNA"/>
</dbReference>
<dbReference type="SUPFAM" id="SSF48403">
    <property type="entry name" value="Ankyrin repeat"/>
    <property type="match status" value="1"/>
</dbReference>
<evidence type="ECO:0008006" key="4">
    <source>
        <dbReference type="Google" id="ProtNLM"/>
    </source>
</evidence>
<keyword evidence="3" id="KW-1185">Reference proteome</keyword>
<proteinExistence type="predicted"/>
<protein>
    <recommendedName>
        <fullName evidence="4">Ankyrin repeat protein</fullName>
    </recommendedName>
</protein>
<name>A0ABP9TZ61_9RICK</name>